<evidence type="ECO:0000313" key="3">
    <source>
        <dbReference type="EMBL" id="BBO23427.1"/>
    </source>
</evidence>
<dbReference type="NCBIfam" id="TIGR02170">
    <property type="entry name" value="thyX"/>
    <property type="match status" value="1"/>
</dbReference>
<keyword evidence="1" id="KW-0274">FAD</keyword>
<keyword evidence="1" id="KW-0285">Flavoprotein</keyword>
<dbReference type="GO" id="GO:0006235">
    <property type="term" value="P:dTTP biosynthetic process"/>
    <property type="evidence" value="ECO:0007669"/>
    <property type="project" value="UniProtKB-UniRule"/>
</dbReference>
<dbReference type="PANTHER" id="PTHR34934:SF1">
    <property type="entry name" value="FLAVIN-DEPENDENT THYMIDYLATE SYNTHASE"/>
    <property type="match status" value="1"/>
</dbReference>
<organism evidence="3 4">
    <name type="scientific">Candidatus Nitrosymbiomonas proteolyticus</name>
    <dbReference type="NCBI Taxonomy" id="2608984"/>
    <lineage>
        <taxon>Bacteria</taxon>
        <taxon>Bacillati</taxon>
        <taxon>Armatimonadota</taxon>
        <taxon>Armatimonadota incertae sedis</taxon>
        <taxon>Candidatus Nitrosymbiomonas</taxon>
    </lineage>
</organism>
<feature type="active site" description="Involved in ionization of N3 of dUMP, leading to its activation" evidence="1">
    <location>
        <position position="200"/>
    </location>
</feature>
<dbReference type="GO" id="GO:0050660">
    <property type="term" value="F:flavin adenine dinucleotide binding"/>
    <property type="evidence" value="ECO:0007669"/>
    <property type="project" value="UniProtKB-UniRule"/>
</dbReference>
<dbReference type="HAMAP" id="MF_01408">
    <property type="entry name" value="ThyX"/>
    <property type="match status" value="1"/>
</dbReference>
<feature type="binding site" evidence="1">
    <location>
        <begin position="92"/>
        <end position="94"/>
    </location>
    <ligand>
        <name>FAD</name>
        <dbReference type="ChEBI" id="CHEBI:57692"/>
        <note>ligand shared between neighboring subunits</note>
    </ligand>
</feature>
<feature type="binding site" evidence="1">
    <location>
        <begin position="189"/>
        <end position="191"/>
    </location>
    <ligand>
        <name>FAD</name>
        <dbReference type="ChEBI" id="CHEBI:57692"/>
        <note>ligand shared between neighboring subunits</note>
    </ligand>
</feature>
<gene>
    <name evidence="1" type="primary">thyX</name>
    <name evidence="3" type="ORF">NPRO_10220</name>
</gene>
<dbReference type="UniPathway" id="UPA00575"/>
<comment type="pathway">
    <text evidence="1">Pyrimidine metabolism; dTTP biosynthesis.</text>
</comment>
<feature type="binding site" description="in other chain" evidence="1">
    <location>
        <begin position="100"/>
        <end position="104"/>
    </location>
    <ligand>
        <name>dUMP</name>
        <dbReference type="ChEBI" id="CHEBI:246422"/>
        <note>ligand shared between dimeric partners</note>
    </ligand>
</feature>
<keyword evidence="1" id="KW-0545">Nucleotide biosynthesis</keyword>
<dbReference type="Pfam" id="PF02511">
    <property type="entry name" value="Thy1"/>
    <property type="match status" value="1"/>
</dbReference>
<dbReference type="KEGG" id="npy:NPRO_10220"/>
<name>A0A809S456_9BACT</name>
<comment type="similarity">
    <text evidence="1">Belongs to the thymidylate synthase ThyX family.</text>
</comment>
<dbReference type="AlphaFoldDB" id="A0A809S456"/>
<protein>
    <recommendedName>
        <fullName evidence="1">Flavin-dependent thymidylate synthase</fullName>
        <shortName evidence="1">FDTS</shortName>
        <ecNumber evidence="1">2.1.1.148</ecNumber>
    </recommendedName>
    <alternativeName>
        <fullName evidence="1">FAD-dependent thymidylate synthase</fullName>
    </alternativeName>
    <alternativeName>
        <fullName evidence="1">Thymidylate synthase ThyX</fullName>
        <shortName evidence="1">TS</shortName>
        <shortName evidence="1">TSase</shortName>
    </alternativeName>
</protein>
<evidence type="ECO:0000256" key="2">
    <source>
        <dbReference type="SAM" id="Coils"/>
    </source>
</evidence>
<feature type="binding site" evidence="1">
    <location>
        <position position="200"/>
    </location>
    <ligand>
        <name>dUMP</name>
        <dbReference type="ChEBI" id="CHEBI:246422"/>
        <note>ligand shared between dimeric partners</note>
    </ligand>
</feature>
<keyword evidence="1" id="KW-0521">NADP</keyword>
<dbReference type="GO" id="GO:0004799">
    <property type="term" value="F:thymidylate synthase activity"/>
    <property type="evidence" value="ECO:0007669"/>
    <property type="project" value="TreeGrafter"/>
</dbReference>
<proteinExistence type="inferred from homology"/>
<keyword evidence="1" id="KW-0808">Transferase</keyword>
<dbReference type="PROSITE" id="PS51331">
    <property type="entry name" value="THYX"/>
    <property type="match status" value="1"/>
</dbReference>
<reference evidence="3" key="1">
    <citation type="journal article" name="DNA Res.">
        <title>The physiological potential of anammox bacteria as revealed by their core genome structure.</title>
        <authorList>
            <person name="Okubo T."/>
            <person name="Toyoda A."/>
            <person name="Fukuhara K."/>
            <person name="Uchiyama I."/>
            <person name="Harigaya Y."/>
            <person name="Kuroiwa M."/>
            <person name="Suzuki T."/>
            <person name="Murakami Y."/>
            <person name="Suwa Y."/>
            <person name="Takami H."/>
        </authorList>
    </citation>
    <scope>NUCLEOTIDE SEQUENCE</scope>
    <source>
        <strain evidence="3">317325-2</strain>
    </source>
</reference>
<dbReference type="Proteomes" id="UP000662873">
    <property type="component" value="Chromosome"/>
</dbReference>
<feature type="binding site" description="in other chain" evidence="1">
    <location>
        <position position="173"/>
    </location>
    <ligand>
        <name>dUMP</name>
        <dbReference type="ChEBI" id="CHEBI:246422"/>
        <note>ligand shared between dimeric partners</note>
    </ligand>
</feature>
<dbReference type="SUPFAM" id="SSF69796">
    <property type="entry name" value="Thymidylate synthase-complementing protein Thy1"/>
    <property type="match status" value="1"/>
</dbReference>
<accession>A0A809S456</accession>
<dbReference type="InterPro" id="IPR036098">
    <property type="entry name" value="Thymidylate_synthase_ThyX_sf"/>
</dbReference>
<comment type="cofactor">
    <cofactor evidence="1">
        <name>FAD</name>
        <dbReference type="ChEBI" id="CHEBI:57692"/>
    </cofactor>
    <text evidence="1">Binds 4 FAD per tetramer. Each FAD binding site is formed by three monomers.</text>
</comment>
<keyword evidence="1" id="KW-0489">Methyltransferase</keyword>
<dbReference type="GO" id="GO:0070402">
    <property type="term" value="F:NADPH binding"/>
    <property type="evidence" value="ECO:0007669"/>
    <property type="project" value="TreeGrafter"/>
</dbReference>
<feature type="binding site" evidence="1">
    <location>
        <position position="100"/>
    </location>
    <ligand>
        <name>FAD</name>
        <dbReference type="ChEBI" id="CHEBI:57692"/>
        <note>ligand shared between neighboring subunits</note>
    </ligand>
</feature>
<comment type="subunit">
    <text evidence="1">Homotetramer.</text>
</comment>
<comment type="function">
    <text evidence="1">Catalyzes the reductive methylation of 2'-deoxyuridine-5'-monophosphate (dUMP) to 2'-deoxythymidine-5'-monophosphate (dTMP) while utilizing 5,10-methylenetetrahydrofolate (mTHF) as the methyl donor, and NADPH and FADH(2) as the reductant.</text>
</comment>
<comment type="catalytic activity">
    <reaction evidence="1">
        <text>dUMP + (6R)-5,10-methylene-5,6,7,8-tetrahydrofolate + NADPH + H(+) = dTMP + (6S)-5,6,7,8-tetrahydrofolate + NADP(+)</text>
        <dbReference type="Rhea" id="RHEA:29043"/>
        <dbReference type="ChEBI" id="CHEBI:15378"/>
        <dbReference type="ChEBI" id="CHEBI:15636"/>
        <dbReference type="ChEBI" id="CHEBI:57453"/>
        <dbReference type="ChEBI" id="CHEBI:57783"/>
        <dbReference type="ChEBI" id="CHEBI:58349"/>
        <dbReference type="ChEBI" id="CHEBI:63528"/>
        <dbReference type="ChEBI" id="CHEBI:246422"/>
        <dbReference type="EC" id="2.1.1.148"/>
    </reaction>
</comment>
<sequence length="296" mass="34562">MARLKVEAAEALVDQEIQVLDKGFVRLVDYLGGDERIVQSARVSYGSGTKSFRQDRGLIHYLMQHHHTSPFEQVQLTFHAKMPIFVARQWVRHRTARLNEISGRYSVMRDEFYLPEPEQMRFQSERNKQGRSDEVIPLEDALAILRRMEEEQSRLYAQYESLLEANVARELARINLPLSLYTEWYWQIDLHNLFHFLALRMDEHAQYEIRVYAEAMAKCAQAVAPIAYEAFEEHILHSVRFSRAECVSLQQMLRGQESSLEGRALARFREKLERISKMASIDAPDEFEGPKPVDMG</sequence>
<dbReference type="Gene3D" id="3.30.1360.170">
    <property type="match status" value="1"/>
</dbReference>
<dbReference type="GO" id="GO:0032259">
    <property type="term" value="P:methylation"/>
    <property type="evidence" value="ECO:0007669"/>
    <property type="project" value="UniProtKB-KW"/>
</dbReference>
<dbReference type="GO" id="GO:0050797">
    <property type="term" value="F:thymidylate synthase (FAD) activity"/>
    <property type="evidence" value="ECO:0007669"/>
    <property type="project" value="UniProtKB-UniRule"/>
</dbReference>
<feature type="binding site" evidence="1">
    <location>
        <begin position="89"/>
        <end position="92"/>
    </location>
    <ligand>
        <name>dUMP</name>
        <dbReference type="ChEBI" id="CHEBI:246422"/>
        <note>ligand shared between dimeric partners</note>
    </ligand>
</feature>
<dbReference type="EC" id="2.1.1.148" evidence="1"/>
<dbReference type="EMBL" id="AP021858">
    <property type="protein sequence ID" value="BBO23427.1"/>
    <property type="molecule type" value="Genomic_DNA"/>
</dbReference>
<feature type="coiled-coil region" evidence="2">
    <location>
        <begin position="138"/>
        <end position="165"/>
    </location>
</feature>
<evidence type="ECO:0000313" key="4">
    <source>
        <dbReference type="Proteomes" id="UP000662873"/>
    </source>
</evidence>
<evidence type="ECO:0000256" key="1">
    <source>
        <dbReference type="HAMAP-Rule" id="MF_01408"/>
    </source>
</evidence>
<dbReference type="PANTHER" id="PTHR34934">
    <property type="entry name" value="FLAVIN-DEPENDENT THYMIDYLATE SYNTHASE"/>
    <property type="match status" value="1"/>
</dbReference>
<feature type="binding site" evidence="1">
    <location>
        <position position="195"/>
    </location>
    <ligand>
        <name>FAD</name>
        <dbReference type="ChEBI" id="CHEBI:57692"/>
        <note>ligand shared between neighboring subunits</note>
    </ligand>
</feature>
<feature type="binding site" evidence="1">
    <location>
        <position position="69"/>
    </location>
    <ligand>
        <name>FAD</name>
        <dbReference type="ChEBI" id="CHEBI:57692"/>
        <note>ligand shared between neighboring subunits</note>
    </ligand>
</feature>
<dbReference type="CDD" id="cd20175">
    <property type="entry name" value="ThyX"/>
    <property type="match status" value="1"/>
</dbReference>
<keyword evidence="2" id="KW-0175">Coiled coil</keyword>
<dbReference type="GO" id="GO:0006231">
    <property type="term" value="P:dTMP biosynthetic process"/>
    <property type="evidence" value="ECO:0007669"/>
    <property type="project" value="UniProtKB-UniRule"/>
</dbReference>
<dbReference type="InterPro" id="IPR003669">
    <property type="entry name" value="Thymidylate_synthase_ThyX"/>
</dbReference>